<feature type="domain" description="2TM" evidence="3">
    <location>
        <begin position="30"/>
        <end position="103"/>
    </location>
</feature>
<gene>
    <name evidence="4" type="ORF">FB474_2875</name>
</gene>
<organism evidence="4 5">
    <name type="scientific">Oryzihumus leptocrescens</name>
    <dbReference type="NCBI Taxonomy" id="297536"/>
    <lineage>
        <taxon>Bacteria</taxon>
        <taxon>Bacillati</taxon>
        <taxon>Actinomycetota</taxon>
        <taxon>Actinomycetes</taxon>
        <taxon>Micrococcales</taxon>
        <taxon>Intrasporangiaceae</taxon>
        <taxon>Oryzihumus</taxon>
    </lineage>
</organism>
<feature type="transmembrane region" description="Helical" evidence="2">
    <location>
        <begin position="41"/>
        <end position="60"/>
    </location>
</feature>
<keyword evidence="5" id="KW-1185">Reference proteome</keyword>
<evidence type="ECO:0000313" key="4">
    <source>
        <dbReference type="EMBL" id="TQL61464.1"/>
    </source>
</evidence>
<proteinExistence type="predicted"/>
<feature type="region of interest" description="Disordered" evidence="1">
    <location>
        <begin position="1"/>
        <end position="29"/>
    </location>
</feature>
<name>A0A542ZM62_9MICO</name>
<keyword evidence="2" id="KW-1133">Transmembrane helix</keyword>
<evidence type="ECO:0000256" key="1">
    <source>
        <dbReference type="SAM" id="MobiDB-lite"/>
    </source>
</evidence>
<reference evidence="4 5" key="1">
    <citation type="submission" date="2019-06" db="EMBL/GenBank/DDBJ databases">
        <title>Sequencing the genomes of 1000 actinobacteria strains.</title>
        <authorList>
            <person name="Klenk H.-P."/>
        </authorList>
    </citation>
    <scope>NUCLEOTIDE SEQUENCE [LARGE SCALE GENOMIC DNA]</scope>
    <source>
        <strain evidence="4 5">DSM 18082</strain>
    </source>
</reference>
<feature type="transmembrane region" description="Helical" evidence="2">
    <location>
        <begin position="66"/>
        <end position="85"/>
    </location>
</feature>
<sequence length="109" mass="12035">MTTMPAGQEPVPSDRAGQPAQPAAASERELARKRLEARRGLTAHVVSYVVINAFLIGVWALTGRGYFWPIWVLAGWGVGLVLNAWDVLWRKPITEADIEAEMRKGPPQD</sequence>
<dbReference type="InterPro" id="IPR025698">
    <property type="entry name" value="2TM_dom"/>
</dbReference>
<evidence type="ECO:0000259" key="3">
    <source>
        <dbReference type="Pfam" id="PF13239"/>
    </source>
</evidence>
<keyword evidence="2" id="KW-0812">Transmembrane</keyword>
<dbReference type="Proteomes" id="UP000319514">
    <property type="component" value="Unassembled WGS sequence"/>
</dbReference>
<dbReference type="AlphaFoldDB" id="A0A542ZM62"/>
<dbReference type="Pfam" id="PF13239">
    <property type="entry name" value="2TM"/>
    <property type="match status" value="1"/>
</dbReference>
<dbReference type="EMBL" id="VFOQ01000001">
    <property type="protein sequence ID" value="TQL61464.1"/>
    <property type="molecule type" value="Genomic_DNA"/>
</dbReference>
<comment type="caution">
    <text evidence="4">The sequence shown here is derived from an EMBL/GenBank/DDBJ whole genome shotgun (WGS) entry which is preliminary data.</text>
</comment>
<evidence type="ECO:0000313" key="5">
    <source>
        <dbReference type="Proteomes" id="UP000319514"/>
    </source>
</evidence>
<keyword evidence="2" id="KW-0472">Membrane</keyword>
<evidence type="ECO:0000256" key="2">
    <source>
        <dbReference type="SAM" id="Phobius"/>
    </source>
</evidence>
<dbReference type="RefSeq" id="WP_185746175.1">
    <property type="nucleotide sequence ID" value="NZ_BAAAKX010000001.1"/>
</dbReference>
<protein>
    <submittedName>
        <fullName evidence="4">2TM domain-containing protein</fullName>
    </submittedName>
</protein>
<accession>A0A542ZM62</accession>